<evidence type="ECO:0000313" key="2">
    <source>
        <dbReference type="EMBL" id="KAL2734448.1"/>
    </source>
</evidence>
<evidence type="ECO:0000313" key="3">
    <source>
        <dbReference type="Proteomes" id="UP001607302"/>
    </source>
</evidence>
<comment type="caution">
    <text evidence="2">The sequence shown here is derived from an EMBL/GenBank/DDBJ whole genome shotgun (WGS) entry which is preliminary data.</text>
</comment>
<feature type="coiled-coil region" evidence="1">
    <location>
        <begin position="90"/>
        <end position="117"/>
    </location>
</feature>
<evidence type="ECO:0000256" key="1">
    <source>
        <dbReference type="SAM" id="Coils"/>
    </source>
</evidence>
<dbReference type="Proteomes" id="UP001607302">
    <property type="component" value="Unassembled WGS sequence"/>
</dbReference>
<gene>
    <name evidence="2" type="ORF">V1478_004146</name>
</gene>
<keyword evidence="3" id="KW-1185">Reference proteome</keyword>
<sequence>MSLGIKTKSVSVEDLGSIVKQMINGALENTAQIAKLHQVVYEEWYFKKMAELKNSKSEKTSEKPIETMKKNISPSAILSNESILKHKLNLPSSKIAINNYMNRNEELKNESNRERNAKLYFKNKSKSDSMLKNFANHRDINLKMNAQTRSLIHSNIDGFNKFNSQISMIKTKQENYVTEHQNIVLPNDIEVNIEKTNTDRNTRCDLTQIDHKTQIIKMKQEDKNGIAFENWKKQKNIKYKQMLKQEQKEKQQQLQAKLADMESKKLAQTYIRMKKQEKTQERRKISKELRIIEQTNLKSYQKEMEMKRIINDKVFKEWKKRKDIKLKEQKMVNRRYANYYQLPPQQQQQLQSQQQQSQQEQQNLFGHTNVLHGIDTKFNSWLNQLDWVLHEKYLRERRYLVRSFYCQPAYYGNAADIAYGKFS</sequence>
<organism evidence="2 3">
    <name type="scientific">Vespula squamosa</name>
    <name type="common">Southern yellow jacket</name>
    <name type="synonym">Wasp</name>
    <dbReference type="NCBI Taxonomy" id="30214"/>
    <lineage>
        <taxon>Eukaryota</taxon>
        <taxon>Metazoa</taxon>
        <taxon>Ecdysozoa</taxon>
        <taxon>Arthropoda</taxon>
        <taxon>Hexapoda</taxon>
        <taxon>Insecta</taxon>
        <taxon>Pterygota</taxon>
        <taxon>Neoptera</taxon>
        <taxon>Endopterygota</taxon>
        <taxon>Hymenoptera</taxon>
        <taxon>Apocrita</taxon>
        <taxon>Aculeata</taxon>
        <taxon>Vespoidea</taxon>
        <taxon>Vespidae</taxon>
        <taxon>Vespinae</taxon>
        <taxon>Vespula</taxon>
    </lineage>
</organism>
<keyword evidence="1" id="KW-0175">Coiled coil</keyword>
<reference evidence="2 3" key="1">
    <citation type="journal article" date="2024" name="Ann. Entomol. Soc. Am.">
        <title>Genomic analyses of the southern and eastern yellowjacket wasps (Hymenoptera: Vespidae) reveal evolutionary signatures of social life.</title>
        <authorList>
            <person name="Catto M.A."/>
            <person name="Caine P.B."/>
            <person name="Orr S.E."/>
            <person name="Hunt B.G."/>
            <person name="Goodisman M.A.D."/>
        </authorList>
    </citation>
    <scope>NUCLEOTIDE SEQUENCE [LARGE SCALE GENOMIC DNA]</scope>
    <source>
        <strain evidence="2">233</strain>
        <tissue evidence="2">Head and thorax</tissue>
    </source>
</reference>
<dbReference type="EMBL" id="JAUDFV010000074">
    <property type="protein sequence ID" value="KAL2734448.1"/>
    <property type="molecule type" value="Genomic_DNA"/>
</dbReference>
<dbReference type="AlphaFoldDB" id="A0ABD2BQ93"/>
<feature type="coiled-coil region" evidence="1">
    <location>
        <begin position="240"/>
        <end position="295"/>
    </location>
</feature>
<name>A0ABD2BQ93_VESSQ</name>
<accession>A0ABD2BQ93</accession>
<proteinExistence type="predicted"/>
<protein>
    <submittedName>
        <fullName evidence="2">mRNA export factor GLE1-like</fullName>
    </submittedName>
</protein>